<name>A0A660HTB7_9EURY</name>
<proteinExistence type="predicted"/>
<reference evidence="1 2" key="1">
    <citation type="journal article" date="2016" name="Int. J. Syst. Evol. Microbiol.">
        <title>Methanosarcina flavescens sp. nov., a methanogenic archaeon isolated from a full-scale anaerobic digester.</title>
        <authorList>
            <person name="Kern T."/>
            <person name="Fischer M.A."/>
            <person name="Deppenmeier U."/>
            <person name="Schmitz R.A."/>
            <person name="Rother M."/>
        </authorList>
    </citation>
    <scope>NUCLEOTIDE SEQUENCE [LARGE SCALE GENOMIC DNA]</scope>
    <source>
        <strain evidence="1 2">E03.2</strain>
    </source>
</reference>
<dbReference type="Proteomes" id="UP000053087">
    <property type="component" value="Chromosome"/>
</dbReference>
<protein>
    <submittedName>
        <fullName evidence="1">Uncharacterized protein</fullName>
    </submittedName>
</protein>
<evidence type="ECO:0000313" key="1">
    <source>
        <dbReference type="EMBL" id="AYK15502.1"/>
    </source>
</evidence>
<dbReference type="KEGG" id="mfz:AOB57_010170"/>
<gene>
    <name evidence="1" type="ORF">AOB57_010170</name>
</gene>
<dbReference type="EMBL" id="CP032683">
    <property type="protein sequence ID" value="AYK15502.1"/>
    <property type="molecule type" value="Genomic_DNA"/>
</dbReference>
<keyword evidence="2" id="KW-1185">Reference proteome</keyword>
<organism evidence="1 2">
    <name type="scientific">Methanosarcina flavescens</name>
    <dbReference type="NCBI Taxonomy" id="1715806"/>
    <lineage>
        <taxon>Archaea</taxon>
        <taxon>Methanobacteriati</taxon>
        <taxon>Methanobacteriota</taxon>
        <taxon>Stenosarchaea group</taxon>
        <taxon>Methanomicrobia</taxon>
        <taxon>Methanosarcinales</taxon>
        <taxon>Methanosarcinaceae</taxon>
        <taxon>Methanosarcina</taxon>
    </lineage>
</organism>
<sequence>MTQECSDDSGESDRDRSFLCFFGLHKWKRKSGALFFLPTVLEKRYECIRCGKYKVMFEREKSSYSLPAGRS</sequence>
<dbReference type="AlphaFoldDB" id="A0A660HTB7"/>
<accession>A0A660HTB7</accession>
<evidence type="ECO:0000313" key="2">
    <source>
        <dbReference type="Proteomes" id="UP000053087"/>
    </source>
</evidence>